<name>A0A9J6A9V1_SOLCO</name>
<protein>
    <submittedName>
        <fullName evidence="1">Uncharacterized protein</fullName>
    </submittedName>
</protein>
<keyword evidence="2" id="KW-1185">Reference proteome</keyword>
<dbReference type="Proteomes" id="UP000824120">
    <property type="component" value="Chromosome 2"/>
</dbReference>
<dbReference type="EMBL" id="JACXVP010000002">
    <property type="protein sequence ID" value="KAG5621060.1"/>
    <property type="molecule type" value="Genomic_DNA"/>
</dbReference>
<evidence type="ECO:0000313" key="2">
    <source>
        <dbReference type="Proteomes" id="UP000824120"/>
    </source>
</evidence>
<proteinExistence type="predicted"/>
<reference evidence="1 2" key="1">
    <citation type="submission" date="2020-09" db="EMBL/GenBank/DDBJ databases">
        <title>De no assembly of potato wild relative species, Solanum commersonii.</title>
        <authorList>
            <person name="Cho K."/>
        </authorList>
    </citation>
    <scope>NUCLEOTIDE SEQUENCE [LARGE SCALE GENOMIC DNA]</scope>
    <source>
        <strain evidence="1">LZ3.2</strain>
        <tissue evidence="1">Leaf</tissue>
    </source>
</reference>
<sequence>MIYRDRTRLERNRNEPGPEYRYQIMIPFRPVYRFYVFHPIPNTIGPERYRYNPFLCPTLFIIGKIKIKQI</sequence>
<organism evidence="1 2">
    <name type="scientific">Solanum commersonii</name>
    <name type="common">Commerson's wild potato</name>
    <name type="synonym">Commerson's nightshade</name>
    <dbReference type="NCBI Taxonomy" id="4109"/>
    <lineage>
        <taxon>Eukaryota</taxon>
        <taxon>Viridiplantae</taxon>
        <taxon>Streptophyta</taxon>
        <taxon>Embryophyta</taxon>
        <taxon>Tracheophyta</taxon>
        <taxon>Spermatophyta</taxon>
        <taxon>Magnoliopsida</taxon>
        <taxon>eudicotyledons</taxon>
        <taxon>Gunneridae</taxon>
        <taxon>Pentapetalae</taxon>
        <taxon>asterids</taxon>
        <taxon>lamiids</taxon>
        <taxon>Solanales</taxon>
        <taxon>Solanaceae</taxon>
        <taxon>Solanoideae</taxon>
        <taxon>Solaneae</taxon>
        <taxon>Solanum</taxon>
    </lineage>
</organism>
<accession>A0A9J6A9V1</accession>
<evidence type="ECO:0000313" key="1">
    <source>
        <dbReference type="EMBL" id="KAG5621060.1"/>
    </source>
</evidence>
<gene>
    <name evidence="1" type="ORF">H5410_006278</name>
</gene>
<comment type="caution">
    <text evidence="1">The sequence shown here is derived from an EMBL/GenBank/DDBJ whole genome shotgun (WGS) entry which is preliminary data.</text>
</comment>
<dbReference type="AlphaFoldDB" id="A0A9J6A9V1"/>